<evidence type="ECO:0000313" key="2">
    <source>
        <dbReference type="EMBL" id="KAK8069022.1"/>
    </source>
</evidence>
<keyword evidence="1" id="KW-0732">Signal</keyword>
<reference evidence="2 3" key="1">
    <citation type="submission" date="2023-01" db="EMBL/GenBank/DDBJ databases">
        <title>Analysis of 21 Apiospora genomes using comparative genomics revels a genus with tremendous synthesis potential of carbohydrate active enzymes and secondary metabolites.</title>
        <authorList>
            <person name="Sorensen T."/>
        </authorList>
    </citation>
    <scope>NUCLEOTIDE SEQUENCE [LARGE SCALE GENOMIC DNA]</scope>
    <source>
        <strain evidence="2 3">CBS 135458</strain>
    </source>
</reference>
<accession>A0ABR1VDT4</accession>
<feature type="chain" id="PRO_5045201066" evidence="1">
    <location>
        <begin position="22"/>
        <end position="65"/>
    </location>
</feature>
<gene>
    <name evidence="2" type="ORF">PG994_005638</name>
</gene>
<feature type="signal peptide" evidence="1">
    <location>
        <begin position="1"/>
        <end position="21"/>
    </location>
</feature>
<keyword evidence="3" id="KW-1185">Reference proteome</keyword>
<comment type="caution">
    <text evidence="2">The sequence shown here is derived from an EMBL/GenBank/DDBJ whole genome shotgun (WGS) entry which is preliminary data.</text>
</comment>
<sequence length="65" mass="7410">MGVASVSVCLYVAFWIRSVQSRVDEMKKNVALAVVGGGDQKEVDVEKAMTNFHWQEEEKLQPRRE</sequence>
<dbReference type="RefSeq" id="XP_066716316.1">
    <property type="nucleotide sequence ID" value="XM_066857047.1"/>
</dbReference>
<dbReference type="GeneID" id="92090110"/>
<dbReference type="EMBL" id="JAQQWL010000006">
    <property type="protein sequence ID" value="KAK8069022.1"/>
    <property type="molecule type" value="Genomic_DNA"/>
</dbReference>
<protein>
    <submittedName>
        <fullName evidence="2">Uncharacterized protein</fullName>
    </submittedName>
</protein>
<evidence type="ECO:0000256" key="1">
    <source>
        <dbReference type="SAM" id="SignalP"/>
    </source>
</evidence>
<dbReference type="Proteomes" id="UP001480595">
    <property type="component" value="Unassembled WGS sequence"/>
</dbReference>
<name>A0ABR1VDT4_9PEZI</name>
<evidence type="ECO:0000313" key="3">
    <source>
        <dbReference type="Proteomes" id="UP001480595"/>
    </source>
</evidence>
<organism evidence="2 3">
    <name type="scientific">Apiospora phragmitis</name>
    <dbReference type="NCBI Taxonomy" id="2905665"/>
    <lineage>
        <taxon>Eukaryota</taxon>
        <taxon>Fungi</taxon>
        <taxon>Dikarya</taxon>
        <taxon>Ascomycota</taxon>
        <taxon>Pezizomycotina</taxon>
        <taxon>Sordariomycetes</taxon>
        <taxon>Xylariomycetidae</taxon>
        <taxon>Amphisphaeriales</taxon>
        <taxon>Apiosporaceae</taxon>
        <taxon>Apiospora</taxon>
    </lineage>
</organism>
<proteinExistence type="predicted"/>